<organism evidence="1 2">
    <name type="scientific">Rubrimonas cliftonensis</name>
    <dbReference type="NCBI Taxonomy" id="89524"/>
    <lineage>
        <taxon>Bacteria</taxon>
        <taxon>Pseudomonadati</taxon>
        <taxon>Pseudomonadota</taxon>
        <taxon>Alphaproteobacteria</taxon>
        <taxon>Rhodobacterales</taxon>
        <taxon>Paracoccaceae</taxon>
        <taxon>Rubrimonas</taxon>
    </lineage>
</organism>
<accession>A0A1H4G8A5</accession>
<sequence length="231" mass="24645">KPRHTRPHAWRKAEEARLALLAGALEIRRKAVEAREAAAKTREAEIEGKSADADKVTARAVQREAAVAAQEAVVLQREAASSQKMRDAETVILLADHTARGEIEIARTGDGPAQATAVGSAPSAATQRLVKAAQSRGVGGGVVARALDAFARLRARLQTQARDALAAREAELERGLSELRAADDAVVEIANALPAAERSRIAALRSGLVARLTQLKATVRSLRRLNRNDKL</sequence>
<feature type="non-terminal residue" evidence="1">
    <location>
        <position position="1"/>
    </location>
</feature>
<keyword evidence="2" id="KW-1185">Reference proteome</keyword>
<dbReference type="RefSeq" id="WP_175479055.1">
    <property type="nucleotide sequence ID" value="NZ_FNQM01000042.1"/>
</dbReference>
<dbReference type="Proteomes" id="UP000198703">
    <property type="component" value="Unassembled WGS sequence"/>
</dbReference>
<evidence type="ECO:0000313" key="2">
    <source>
        <dbReference type="Proteomes" id="UP000198703"/>
    </source>
</evidence>
<protein>
    <submittedName>
        <fullName evidence="1">Uncharacterized protein</fullName>
    </submittedName>
</protein>
<name>A0A1H4G8A5_9RHOB</name>
<evidence type="ECO:0000313" key="1">
    <source>
        <dbReference type="EMBL" id="SEB05845.1"/>
    </source>
</evidence>
<dbReference type="STRING" id="89524.SAMN05444370_14214"/>
<proteinExistence type="predicted"/>
<gene>
    <name evidence="1" type="ORF">SAMN05444370_14214</name>
</gene>
<dbReference type="AlphaFoldDB" id="A0A1H4G8A5"/>
<reference evidence="1 2" key="1">
    <citation type="submission" date="2016-10" db="EMBL/GenBank/DDBJ databases">
        <authorList>
            <person name="de Groot N.N."/>
        </authorList>
    </citation>
    <scope>NUCLEOTIDE SEQUENCE [LARGE SCALE GENOMIC DNA]</scope>
    <source>
        <strain evidence="1 2">DSM 15345</strain>
    </source>
</reference>
<dbReference type="EMBL" id="FNQM01000042">
    <property type="protein sequence ID" value="SEB05845.1"/>
    <property type="molecule type" value="Genomic_DNA"/>
</dbReference>